<dbReference type="EMBL" id="LSBJ02000005">
    <property type="protein sequence ID" value="OAQ64885.1"/>
    <property type="molecule type" value="Genomic_DNA"/>
</dbReference>
<feature type="compositionally biased region" description="Basic and acidic residues" evidence="1">
    <location>
        <begin position="20"/>
        <end position="43"/>
    </location>
</feature>
<organism evidence="2 3">
    <name type="scientific">Pochonia chlamydosporia 170</name>
    <dbReference type="NCBI Taxonomy" id="1380566"/>
    <lineage>
        <taxon>Eukaryota</taxon>
        <taxon>Fungi</taxon>
        <taxon>Dikarya</taxon>
        <taxon>Ascomycota</taxon>
        <taxon>Pezizomycotina</taxon>
        <taxon>Sordariomycetes</taxon>
        <taxon>Hypocreomycetidae</taxon>
        <taxon>Hypocreales</taxon>
        <taxon>Clavicipitaceae</taxon>
        <taxon>Pochonia</taxon>
    </lineage>
</organism>
<feature type="compositionally biased region" description="Basic and acidic residues" evidence="1">
    <location>
        <begin position="50"/>
        <end position="65"/>
    </location>
</feature>
<accession>A0A179FH03</accession>
<feature type="region of interest" description="Disordered" evidence="1">
    <location>
        <begin position="95"/>
        <end position="219"/>
    </location>
</feature>
<evidence type="ECO:0000313" key="2">
    <source>
        <dbReference type="EMBL" id="OAQ64885.1"/>
    </source>
</evidence>
<feature type="compositionally biased region" description="Basic and acidic residues" evidence="1">
    <location>
        <begin position="198"/>
        <end position="214"/>
    </location>
</feature>
<sequence length="460" mass="49455">MPPPKLPQTDPNSPPSRPPSQEEVRSPVIFHDDGGTRPIDEQSRNQLAGEAERLRREQARDEVDSRTGQMNLFLAGIRRASAMSTVRRPTSSVYLDENAVAGKAVAGTGGDESDYEDEPIPSSEEQTCSETEEQSGVQRGQSSARKSADSRANTTPRESTVESVIGEYANLHLPPTPVDPLHPKPARLESPLPAPPRPSREPKDNLLAEVDERPISGAAKNAAYYSVAGLERFSAVPTPKGLTSRRDADSVLAPAPLDLKKRRASSSRGSTSRSRTPVSQQATSSPKRTSLRRSDGTAHRVTTPGSATSAKGRLQSTEMAVSPYAATSASRDSVPLSERDLSPRAVIEIKGSASGFKSVQTPQSTASAKRSIGKPLPLKYGTSIVSAQIATQIAAELGGGISTKPTEDWYAKALKDGQKPRDRSQDRKTIVRWHLGTLLWVRPDGLDRPRSDELIACAPV</sequence>
<protein>
    <submittedName>
        <fullName evidence="2">Uncharacterized protein</fullName>
    </submittedName>
</protein>
<feature type="compositionally biased region" description="Polar residues" evidence="1">
    <location>
        <begin position="276"/>
        <end position="288"/>
    </location>
</feature>
<reference evidence="2 3" key="1">
    <citation type="journal article" date="2016" name="PLoS Pathog.">
        <title>Biosynthesis of antibiotic leucinostatins in bio-control fungus Purpureocillium lilacinum and their inhibition on phytophthora revealed by genome mining.</title>
        <authorList>
            <person name="Wang G."/>
            <person name="Liu Z."/>
            <person name="Lin R."/>
            <person name="Li E."/>
            <person name="Mao Z."/>
            <person name="Ling J."/>
            <person name="Yang Y."/>
            <person name="Yin W.B."/>
            <person name="Xie B."/>
        </authorList>
    </citation>
    <scope>NUCLEOTIDE SEQUENCE [LARGE SCALE GENOMIC DNA]</scope>
    <source>
        <strain evidence="2">170</strain>
    </source>
</reference>
<feature type="region of interest" description="Disordered" evidence="1">
    <location>
        <begin position="233"/>
        <end position="337"/>
    </location>
</feature>
<feature type="compositionally biased region" description="Low complexity" evidence="1">
    <location>
        <begin position="266"/>
        <end position="275"/>
    </location>
</feature>
<evidence type="ECO:0000256" key="1">
    <source>
        <dbReference type="SAM" id="MobiDB-lite"/>
    </source>
</evidence>
<dbReference type="AlphaFoldDB" id="A0A179FH03"/>
<dbReference type="GeneID" id="28855730"/>
<feature type="compositionally biased region" description="Pro residues" evidence="1">
    <location>
        <begin position="1"/>
        <end position="18"/>
    </location>
</feature>
<dbReference type="KEGG" id="pchm:VFPPC_13964"/>
<keyword evidence="3" id="KW-1185">Reference proteome</keyword>
<comment type="caution">
    <text evidence="2">The sequence shown here is derived from an EMBL/GenBank/DDBJ whole genome shotgun (WGS) entry which is preliminary data.</text>
</comment>
<gene>
    <name evidence="2" type="ORF">VFPPC_13964</name>
</gene>
<dbReference type="Proteomes" id="UP000078397">
    <property type="component" value="Unassembled WGS sequence"/>
</dbReference>
<dbReference type="RefSeq" id="XP_018142199.1">
    <property type="nucleotide sequence ID" value="XM_018291736.1"/>
</dbReference>
<feature type="compositionally biased region" description="Polar residues" evidence="1">
    <location>
        <begin position="136"/>
        <end position="162"/>
    </location>
</feature>
<evidence type="ECO:0000313" key="3">
    <source>
        <dbReference type="Proteomes" id="UP000078397"/>
    </source>
</evidence>
<feature type="region of interest" description="Disordered" evidence="1">
    <location>
        <begin position="1"/>
        <end position="69"/>
    </location>
</feature>
<proteinExistence type="predicted"/>
<feature type="compositionally biased region" description="Polar residues" evidence="1">
    <location>
        <begin position="303"/>
        <end position="331"/>
    </location>
</feature>
<name>A0A179FH03_METCM</name>